<keyword evidence="11" id="KW-1185">Reference proteome</keyword>
<evidence type="ECO:0000256" key="5">
    <source>
        <dbReference type="ARBA" id="ARBA00022917"/>
    </source>
</evidence>
<evidence type="ECO:0000256" key="7">
    <source>
        <dbReference type="ARBA" id="ARBA00033323"/>
    </source>
</evidence>
<evidence type="ECO:0000256" key="3">
    <source>
        <dbReference type="ARBA" id="ARBA00022741"/>
    </source>
</evidence>
<name>A0A8E0RK22_9TREM</name>
<dbReference type="Gene3D" id="1.10.240.10">
    <property type="entry name" value="Tyrosyl-Transfer RNA Synthetase"/>
    <property type="match status" value="1"/>
</dbReference>
<organism evidence="10 11">
    <name type="scientific">Fasciolopsis buskii</name>
    <dbReference type="NCBI Taxonomy" id="27845"/>
    <lineage>
        <taxon>Eukaryota</taxon>
        <taxon>Metazoa</taxon>
        <taxon>Spiralia</taxon>
        <taxon>Lophotrochozoa</taxon>
        <taxon>Platyhelminthes</taxon>
        <taxon>Trematoda</taxon>
        <taxon>Digenea</taxon>
        <taxon>Plagiorchiida</taxon>
        <taxon>Echinostomata</taxon>
        <taxon>Echinostomatoidea</taxon>
        <taxon>Fasciolidae</taxon>
        <taxon>Fasciolopsis</taxon>
    </lineage>
</organism>
<evidence type="ECO:0000256" key="6">
    <source>
        <dbReference type="ARBA" id="ARBA00023146"/>
    </source>
</evidence>
<dbReference type="GO" id="GO:0005829">
    <property type="term" value="C:cytosol"/>
    <property type="evidence" value="ECO:0007669"/>
    <property type="project" value="TreeGrafter"/>
</dbReference>
<dbReference type="InterPro" id="IPR024088">
    <property type="entry name" value="Tyr-tRNA-ligase_bac-type"/>
</dbReference>
<evidence type="ECO:0000256" key="1">
    <source>
        <dbReference type="ARBA" id="ARBA00013160"/>
    </source>
</evidence>
<accession>A0A8E0RK22</accession>
<dbReference type="PRINTS" id="PR01040">
    <property type="entry name" value="TRNASYNTHTYR"/>
</dbReference>
<evidence type="ECO:0000256" key="8">
    <source>
        <dbReference type="ARBA" id="ARBA00048248"/>
    </source>
</evidence>
<evidence type="ECO:0000313" key="10">
    <source>
        <dbReference type="EMBL" id="KAA0185091.1"/>
    </source>
</evidence>
<proteinExistence type="inferred from homology"/>
<dbReference type="Pfam" id="PF00579">
    <property type="entry name" value="tRNA-synt_1b"/>
    <property type="match status" value="1"/>
</dbReference>
<dbReference type="EMBL" id="LUCM01010725">
    <property type="protein sequence ID" value="KAA0185091.1"/>
    <property type="molecule type" value="Genomic_DNA"/>
</dbReference>
<dbReference type="SUPFAM" id="SSF52374">
    <property type="entry name" value="Nucleotidylyl transferase"/>
    <property type="match status" value="1"/>
</dbReference>
<keyword evidence="6 9" id="KW-0030">Aminoacyl-tRNA synthetase</keyword>
<dbReference type="InterPro" id="IPR002307">
    <property type="entry name" value="Tyr-tRNA-ligase"/>
</dbReference>
<keyword evidence="4 9" id="KW-0067">ATP-binding</keyword>
<dbReference type="InterPro" id="IPR014729">
    <property type="entry name" value="Rossmann-like_a/b/a_fold"/>
</dbReference>
<dbReference type="GO" id="GO:0006437">
    <property type="term" value="P:tyrosyl-tRNA aminoacylation"/>
    <property type="evidence" value="ECO:0007669"/>
    <property type="project" value="InterPro"/>
</dbReference>
<dbReference type="Proteomes" id="UP000728185">
    <property type="component" value="Unassembled WGS sequence"/>
</dbReference>
<comment type="caution">
    <text evidence="10">The sequence shown here is derived from an EMBL/GenBank/DDBJ whole genome shotgun (WGS) entry which is preliminary data.</text>
</comment>
<dbReference type="GO" id="GO:0005524">
    <property type="term" value="F:ATP binding"/>
    <property type="evidence" value="ECO:0007669"/>
    <property type="project" value="UniProtKB-KW"/>
</dbReference>
<dbReference type="Gene3D" id="3.40.50.620">
    <property type="entry name" value="HUPs"/>
    <property type="match status" value="1"/>
</dbReference>
<dbReference type="OrthoDB" id="337870at2759"/>
<evidence type="ECO:0000256" key="2">
    <source>
        <dbReference type="ARBA" id="ARBA00022598"/>
    </source>
</evidence>
<protein>
    <recommendedName>
        <fullName evidence="1 9">Tyrosine--tRNA ligase</fullName>
        <ecNumber evidence="1 9">6.1.1.1</ecNumber>
    </recommendedName>
    <alternativeName>
        <fullName evidence="7 9">Tyrosyl-tRNA synthetase</fullName>
    </alternativeName>
</protein>
<gene>
    <name evidence="10" type="ORF">FBUS_10313</name>
</gene>
<comment type="catalytic activity">
    <reaction evidence="8 9">
        <text>tRNA(Tyr) + L-tyrosine + ATP = L-tyrosyl-tRNA(Tyr) + AMP + diphosphate + H(+)</text>
        <dbReference type="Rhea" id="RHEA:10220"/>
        <dbReference type="Rhea" id="RHEA-COMP:9706"/>
        <dbReference type="Rhea" id="RHEA-COMP:9707"/>
        <dbReference type="ChEBI" id="CHEBI:15378"/>
        <dbReference type="ChEBI" id="CHEBI:30616"/>
        <dbReference type="ChEBI" id="CHEBI:33019"/>
        <dbReference type="ChEBI" id="CHEBI:58315"/>
        <dbReference type="ChEBI" id="CHEBI:78442"/>
        <dbReference type="ChEBI" id="CHEBI:78536"/>
        <dbReference type="ChEBI" id="CHEBI:456215"/>
        <dbReference type="EC" id="6.1.1.1"/>
    </reaction>
</comment>
<sequence>MNRAFRFILSPSILDRVYLHPRRIQSHTTIRQLIEHKYFYELLPLRSGKYLEAIENEPFSVYLGIDPSAHSLQLGNLVALMGLLRCHTIGKNGLVVLGTSTVCIGDPSGRTKKRHLDVSENYLANADCIEEQIQKIYQNYQEQFYSKFSSVKEKPSLEILRNSDWLLRENMMTFLMDITTHFRMTELLDKESVSLRLNSGNGMDLSEFLYPILQAMDFLYLYENLNCQIQIGGHDQLGNISCGLNLIHRKTKRYAFGKLNRWLVLFVSGLTVPLLTTPNGQKLGKSVSAPGMKPIWLDPKRTLPYSFYQRVLNLPDSFVSEQLLKQLTFFSSDHIKSLLDENQKSRDDRPVQRALARELTLLVHGVDGLQSAELATRIFFPLAANLTTDIRPPASQDVIATQLSTTEKNYLLQCVSPSAHLLPVIHTTDPPSISDQGALIGWFSHILKRTGTDSFQEDVIFEQASKGVTLNDVPIFPPGSASGQVALEMLEQNPSVWTELAPRLTKALTSVFSNLGLHVLKIGKLLNHRAIS</sequence>
<dbReference type="PANTHER" id="PTHR11766:SF0">
    <property type="entry name" value="TYROSINE--TRNA LIGASE, MITOCHONDRIAL"/>
    <property type="match status" value="1"/>
</dbReference>
<dbReference type="NCBIfam" id="TIGR00234">
    <property type="entry name" value="tyrS"/>
    <property type="match status" value="1"/>
</dbReference>
<dbReference type="GO" id="GO:0004831">
    <property type="term" value="F:tyrosine-tRNA ligase activity"/>
    <property type="evidence" value="ECO:0007669"/>
    <property type="project" value="UniProtKB-EC"/>
</dbReference>
<dbReference type="PANTHER" id="PTHR11766">
    <property type="entry name" value="TYROSYL-TRNA SYNTHETASE"/>
    <property type="match status" value="1"/>
</dbReference>
<reference evidence="10" key="1">
    <citation type="submission" date="2019-05" db="EMBL/GenBank/DDBJ databases">
        <title>Annotation for the trematode Fasciolopsis buski.</title>
        <authorList>
            <person name="Choi Y.-J."/>
        </authorList>
    </citation>
    <scope>NUCLEOTIDE SEQUENCE</scope>
    <source>
        <strain evidence="10">HT</strain>
        <tissue evidence="10">Whole worm</tissue>
    </source>
</reference>
<comment type="similarity">
    <text evidence="9">Belongs to the class-I aminoacyl-tRNA synthetase family.</text>
</comment>
<dbReference type="GO" id="GO:0005739">
    <property type="term" value="C:mitochondrion"/>
    <property type="evidence" value="ECO:0007669"/>
    <property type="project" value="TreeGrafter"/>
</dbReference>
<dbReference type="AlphaFoldDB" id="A0A8E0RK22"/>
<evidence type="ECO:0000256" key="4">
    <source>
        <dbReference type="ARBA" id="ARBA00022840"/>
    </source>
</evidence>
<dbReference type="InterPro" id="IPR002305">
    <property type="entry name" value="aa-tRNA-synth_Ic"/>
</dbReference>
<keyword evidence="5 9" id="KW-0648">Protein biosynthesis</keyword>
<keyword evidence="2 9" id="KW-0436">Ligase</keyword>
<keyword evidence="3 9" id="KW-0547">Nucleotide-binding</keyword>
<evidence type="ECO:0000256" key="9">
    <source>
        <dbReference type="RuleBase" id="RU361234"/>
    </source>
</evidence>
<dbReference type="EC" id="6.1.1.1" evidence="1 9"/>
<evidence type="ECO:0000313" key="11">
    <source>
        <dbReference type="Proteomes" id="UP000728185"/>
    </source>
</evidence>